<dbReference type="PRINTS" id="PR00507">
    <property type="entry name" value="N12N6MTFRASE"/>
</dbReference>
<dbReference type="CDD" id="cd02440">
    <property type="entry name" value="AdoMet_MTases"/>
    <property type="match status" value="1"/>
</dbReference>
<dbReference type="InterPro" id="IPR029063">
    <property type="entry name" value="SAM-dependent_MTases_sf"/>
</dbReference>
<dbReference type="Pfam" id="PF07669">
    <property type="entry name" value="Eco57I"/>
    <property type="match status" value="1"/>
</dbReference>
<dbReference type="Pfam" id="PF12950">
    <property type="entry name" value="TaqI_C"/>
    <property type="match status" value="1"/>
</dbReference>
<accession>A0A1Q9HHN9</accession>
<evidence type="ECO:0000313" key="10">
    <source>
        <dbReference type="EMBL" id="OLQ89665.1"/>
    </source>
</evidence>
<gene>
    <name evidence="10" type="ORF">BIY22_19300</name>
</gene>
<comment type="caution">
    <text evidence="10">The sequence shown here is derived from an EMBL/GenBank/DDBJ whole genome shotgun (WGS) entry which is preliminary data.</text>
</comment>
<dbReference type="GO" id="GO:0032259">
    <property type="term" value="P:methylation"/>
    <property type="evidence" value="ECO:0007669"/>
    <property type="project" value="UniProtKB-KW"/>
</dbReference>
<organism evidence="10 11">
    <name type="scientific">Vibrio panuliri</name>
    <dbReference type="NCBI Taxonomy" id="1381081"/>
    <lineage>
        <taxon>Bacteria</taxon>
        <taxon>Pseudomonadati</taxon>
        <taxon>Pseudomonadota</taxon>
        <taxon>Gammaproteobacteria</taxon>
        <taxon>Vibrionales</taxon>
        <taxon>Vibrionaceae</taxon>
        <taxon>Vibrio</taxon>
    </lineage>
</organism>
<dbReference type="GO" id="GO:0003677">
    <property type="term" value="F:DNA binding"/>
    <property type="evidence" value="ECO:0007669"/>
    <property type="project" value="UniProtKB-KW"/>
</dbReference>
<dbReference type="PANTHER" id="PTHR33841:SF6">
    <property type="entry name" value="TYPE II METHYLTRANSFERASE M.HINDII"/>
    <property type="match status" value="1"/>
</dbReference>
<feature type="domain" description="TaqI-like C-terminal specificity" evidence="9">
    <location>
        <begin position="396"/>
        <end position="506"/>
    </location>
</feature>
<evidence type="ECO:0000313" key="11">
    <source>
        <dbReference type="Proteomes" id="UP000186313"/>
    </source>
</evidence>
<protein>
    <recommendedName>
        <fullName evidence="1">site-specific DNA-methyltransferase (adenine-specific)</fullName>
        <ecNumber evidence="1">2.1.1.72</ecNumber>
    </recommendedName>
</protein>
<keyword evidence="5" id="KW-0680">Restriction system</keyword>
<dbReference type="GO" id="GO:0009007">
    <property type="term" value="F:site-specific DNA-methyltransferase (adenine-specific) activity"/>
    <property type="evidence" value="ECO:0007669"/>
    <property type="project" value="UniProtKB-EC"/>
</dbReference>
<dbReference type="InterPro" id="IPR050953">
    <property type="entry name" value="N4_N6_ade-DNA_methylase"/>
</dbReference>
<sequence>MQLTIPEIENHLDSLAWGASDEEKGEVFTNPDIVNFMLKTSGISNAINAKSVRILEPSCGQGEFVIAIAKLLVANIIDNQEHYSVDFIKGMVQAFDISSENIAIAKQKTNEVLLKALTVEEANSIVESWFYHGDFLLTDFSTCFSHVIGNPPYVRIENIPPSLLSAYRFRYHTMKERADLYIAFYQKCLELLEVKGVLSFICTDRWTKNSYGSSLRRFISASYQLDLYVDLYGQSAFQSDVLTYPAITQISRQKHKSTIILHNPEIDSELSESVYLVLSGQDKSLHKLTERKDIIENDKPWLFGSVDELNLIKRLERDFPTMEDVGCKVYIGAATGNNKVYIVGDDVALEPSRKVPLVTATDIRSGTLVHSGKFIVNTYDENGVVKLTDFPMLQEYLTQHKEVLQKRHVAKKSPHHWFKTIDRVYPERAAQEKLLIPDIKSKLTTVYDPGQYHPNNSIYYICSSDWDIRALQGVLISGIGQLFVENYSTKVAGGNLRFQAQHLRRICLPRWENVDSDLATALSEVAINNDIEKSILLTSQLYKLNKQEQQLLG</sequence>
<evidence type="ECO:0000259" key="9">
    <source>
        <dbReference type="Pfam" id="PF12950"/>
    </source>
</evidence>
<name>A0A1Q9HHN9_9VIBR</name>
<dbReference type="GO" id="GO:0009307">
    <property type="term" value="P:DNA restriction-modification system"/>
    <property type="evidence" value="ECO:0007669"/>
    <property type="project" value="UniProtKB-KW"/>
</dbReference>
<keyword evidence="4" id="KW-0949">S-adenosyl-L-methionine</keyword>
<dbReference type="Gene3D" id="3.40.50.150">
    <property type="entry name" value="Vaccinia Virus protein VP39"/>
    <property type="match status" value="1"/>
</dbReference>
<evidence type="ECO:0000256" key="6">
    <source>
        <dbReference type="ARBA" id="ARBA00023125"/>
    </source>
</evidence>
<proteinExistence type="predicted"/>
<dbReference type="InterPro" id="IPR011639">
    <property type="entry name" value="MethylTrfase_TaqI-like_dom"/>
</dbReference>
<dbReference type="RefSeq" id="WP_075708718.1">
    <property type="nucleotide sequence ID" value="NZ_MJMJ01000013.1"/>
</dbReference>
<keyword evidence="3" id="KW-0808">Transferase</keyword>
<dbReference type="STRING" id="1381081.BIY22_19300"/>
<dbReference type="Proteomes" id="UP000186313">
    <property type="component" value="Unassembled WGS sequence"/>
</dbReference>
<evidence type="ECO:0000256" key="7">
    <source>
        <dbReference type="ARBA" id="ARBA00047942"/>
    </source>
</evidence>
<evidence type="ECO:0000256" key="1">
    <source>
        <dbReference type="ARBA" id="ARBA00011900"/>
    </source>
</evidence>
<evidence type="ECO:0000256" key="3">
    <source>
        <dbReference type="ARBA" id="ARBA00022679"/>
    </source>
</evidence>
<reference evidence="10 11" key="1">
    <citation type="submission" date="2016-09" db="EMBL/GenBank/DDBJ databases">
        <title>Genomic Taxonomy of the Vibrionaceae.</title>
        <authorList>
            <person name="Gonzalez-Castillo A."/>
            <person name="Gomez-Gil B."/>
            <person name="Enciso-Ibarra K."/>
        </authorList>
    </citation>
    <scope>NUCLEOTIDE SEQUENCE [LARGE SCALE GENOMIC DNA]</scope>
    <source>
        <strain evidence="10 11">CAIM 703</strain>
    </source>
</reference>
<dbReference type="OrthoDB" id="9782445at2"/>
<dbReference type="PANTHER" id="PTHR33841">
    <property type="entry name" value="DNA METHYLTRANSFERASE YEEA-RELATED"/>
    <property type="match status" value="1"/>
</dbReference>
<keyword evidence="2" id="KW-0489">Methyltransferase</keyword>
<evidence type="ECO:0000256" key="2">
    <source>
        <dbReference type="ARBA" id="ARBA00022603"/>
    </source>
</evidence>
<evidence type="ECO:0000259" key="8">
    <source>
        <dbReference type="Pfam" id="PF07669"/>
    </source>
</evidence>
<evidence type="ECO:0000256" key="5">
    <source>
        <dbReference type="ARBA" id="ARBA00022747"/>
    </source>
</evidence>
<dbReference type="EC" id="2.1.1.72" evidence="1"/>
<dbReference type="EMBL" id="MJMJ01000013">
    <property type="protein sequence ID" value="OLQ89665.1"/>
    <property type="molecule type" value="Genomic_DNA"/>
</dbReference>
<keyword evidence="6" id="KW-0238">DNA-binding</keyword>
<feature type="domain" description="Type II methyltransferase M.TaqI-like" evidence="8">
    <location>
        <begin position="100"/>
        <end position="237"/>
    </location>
</feature>
<comment type="catalytic activity">
    <reaction evidence="7">
        <text>a 2'-deoxyadenosine in DNA + S-adenosyl-L-methionine = an N(6)-methyl-2'-deoxyadenosine in DNA + S-adenosyl-L-homocysteine + H(+)</text>
        <dbReference type="Rhea" id="RHEA:15197"/>
        <dbReference type="Rhea" id="RHEA-COMP:12418"/>
        <dbReference type="Rhea" id="RHEA-COMP:12419"/>
        <dbReference type="ChEBI" id="CHEBI:15378"/>
        <dbReference type="ChEBI" id="CHEBI:57856"/>
        <dbReference type="ChEBI" id="CHEBI:59789"/>
        <dbReference type="ChEBI" id="CHEBI:90615"/>
        <dbReference type="ChEBI" id="CHEBI:90616"/>
        <dbReference type="EC" id="2.1.1.72"/>
    </reaction>
</comment>
<evidence type="ECO:0000256" key="4">
    <source>
        <dbReference type="ARBA" id="ARBA00022691"/>
    </source>
</evidence>
<dbReference type="AlphaFoldDB" id="A0A1Q9HHN9"/>
<dbReference type="SUPFAM" id="SSF53335">
    <property type="entry name" value="S-adenosyl-L-methionine-dependent methyltransferases"/>
    <property type="match status" value="1"/>
</dbReference>
<dbReference type="InterPro" id="IPR025931">
    <property type="entry name" value="TaqI_C"/>
</dbReference>